<feature type="repeat" description="TPR" evidence="3">
    <location>
        <begin position="176"/>
        <end position="209"/>
    </location>
</feature>
<dbReference type="GO" id="GO:0031425">
    <property type="term" value="P:chloroplast RNA processing"/>
    <property type="evidence" value="ECO:0007669"/>
    <property type="project" value="EnsemblPlants"/>
</dbReference>
<evidence type="ECO:0000313" key="4">
    <source>
        <dbReference type="EnsemblPlants" id="Kaladp0038s0017.1.v1.1"/>
    </source>
</evidence>
<dbReference type="Pfam" id="PF13424">
    <property type="entry name" value="TPR_12"/>
    <property type="match status" value="3"/>
</dbReference>
<dbReference type="PROSITE" id="PS50005">
    <property type="entry name" value="TPR"/>
    <property type="match status" value="1"/>
</dbReference>
<keyword evidence="5" id="KW-1185">Reference proteome</keyword>
<proteinExistence type="predicted"/>
<dbReference type="GO" id="GO:0009658">
    <property type="term" value="P:chloroplast organization"/>
    <property type="evidence" value="ECO:0007669"/>
    <property type="project" value="EnsemblPlants"/>
</dbReference>
<name>A0A7N0ZUZ1_KALFE</name>
<keyword evidence="2 3" id="KW-0802">TPR repeat</keyword>
<dbReference type="PANTHER" id="PTHR45641:SF19">
    <property type="entry name" value="NEPHROCYSTIN-3"/>
    <property type="match status" value="1"/>
</dbReference>
<reference evidence="4" key="1">
    <citation type="submission" date="2021-01" db="UniProtKB">
        <authorList>
            <consortium name="EnsemblPlants"/>
        </authorList>
    </citation>
    <scope>IDENTIFICATION</scope>
</reference>
<evidence type="ECO:0000256" key="1">
    <source>
        <dbReference type="ARBA" id="ARBA00022737"/>
    </source>
</evidence>
<dbReference type="SMART" id="SM00028">
    <property type="entry name" value="TPR"/>
    <property type="match status" value="6"/>
</dbReference>
<evidence type="ECO:0000256" key="2">
    <source>
        <dbReference type="ARBA" id="ARBA00022803"/>
    </source>
</evidence>
<dbReference type="Pfam" id="PF13374">
    <property type="entry name" value="TPR_10"/>
    <property type="match status" value="1"/>
</dbReference>
<sequence>MPGITVALKMHPQCFRTAVLGGSVCLLNHSSSLGLSSLPSISRKGAPQLLAVVRPRLAVASDVSPVSHAWSPRTPPRFMSSEMMDDFETQLRDLFHQVKTMVLSGKNDDASDLLQANYEAVKEQIIAGDKGIEEAAILDVLALGYTAIGDEKKLVTLLTELCSIIDGLEDDEPILDSILMHMGSMYSALGKFEKSIAMYRRALHILECSYGNDSTLLVTPLLSMAKVVGSIGKSSEAVELYDRTINILEFIRGVESEDLVMPLSALGNLLIKEGKASDAEKPFTRILNIYRKCYGDKDGRVGMAMHSLANVKCAKGNVDEAIFMYKKAIHVIQESNYIALDDDRLDKMRVDLAELLHVVGRAQEGRELLEECLLIVEKYKGIDHPSSVTHLINLATSYSSSKNYIEAERLLRRSLEVMENSVQLEDQSISFPMLHLAVVLSCMNQDEEAEELALSALAKREKAFGPCSPPVGEALDCLISIQTRLGKVGNEIVDSLERVLIIQEQEFGKGSREVLGTLEKMIYHLEKTGDKCKKLPLERRLSMLRQKHKDKVPL</sequence>
<dbReference type="Gene3D" id="1.25.40.10">
    <property type="entry name" value="Tetratricopeptide repeat domain"/>
    <property type="match status" value="2"/>
</dbReference>
<accession>A0A7N0ZUZ1</accession>
<evidence type="ECO:0000313" key="5">
    <source>
        <dbReference type="Proteomes" id="UP000594263"/>
    </source>
</evidence>
<dbReference type="EnsemblPlants" id="Kaladp0038s0017.1.v1.1">
    <property type="protein sequence ID" value="Kaladp0038s0017.1.v1.1"/>
    <property type="gene ID" value="Kaladp0038s0017.v1.1"/>
</dbReference>
<dbReference type="PANTHER" id="PTHR45641">
    <property type="entry name" value="TETRATRICOPEPTIDE REPEAT PROTEIN (AFU_ORTHOLOGUE AFUA_6G03870)"/>
    <property type="match status" value="1"/>
</dbReference>
<dbReference type="OMA" id="DQGKMSE"/>
<organism evidence="4 5">
    <name type="scientific">Kalanchoe fedtschenkoi</name>
    <name type="common">Lavender scallops</name>
    <name type="synonym">South American air plant</name>
    <dbReference type="NCBI Taxonomy" id="63787"/>
    <lineage>
        <taxon>Eukaryota</taxon>
        <taxon>Viridiplantae</taxon>
        <taxon>Streptophyta</taxon>
        <taxon>Embryophyta</taxon>
        <taxon>Tracheophyta</taxon>
        <taxon>Spermatophyta</taxon>
        <taxon>Magnoliopsida</taxon>
        <taxon>eudicotyledons</taxon>
        <taxon>Gunneridae</taxon>
        <taxon>Pentapetalae</taxon>
        <taxon>Saxifragales</taxon>
        <taxon>Crassulaceae</taxon>
        <taxon>Kalanchoe</taxon>
    </lineage>
</organism>
<dbReference type="SUPFAM" id="SSF48452">
    <property type="entry name" value="TPR-like"/>
    <property type="match status" value="2"/>
</dbReference>
<evidence type="ECO:0000256" key="3">
    <source>
        <dbReference type="PROSITE-ProRule" id="PRU00339"/>
    </source>
</evidence>
<dbReference type="Gramene" id="Kaladp0038s0017.1.v1.1">
    <property type="protein sequence ID" value="Kaladp0038s0017.1.v1.1"/>
    <property type="gene ID" value="Kaladp0038s0017.v1.1"/>
</dbReference>
<dbReference type="AlphaFoldDB" id="A0A7N0ZUZ1"/>
<dbReference type="InterPro" id="IPR011990">
    <property type="entry name" value="TPR-like_helical_dom_sf"/>
</dbReference>
<evidence type="ECO:0008006" key="6">
    <source>
        <dbReference type="Google" id="ProtNLM"/>
    </source>
</evidence>
<dbReference type="Proteomes" id="UP000594263">
    <property type="component" value="Unplaced"/>
</dbReference>
<dbReference type="InterPro" id="IPR019734">
    <property type="entry name" value="TPR_rpt"/>
</dbReference>
<dbReference type="GO" id="GO:0009507">
    <property type="term" value="C:chloroplast"/>
    <property type="evidence" value="ECO:0007669"/>
    <property type="project" value="EnsemblPlants"/>
</dbReference>
<protein>
    <recommendedName>
        <fullName evidence="6">Nephrocystin-3</fullName>
    </recommendedName>
</protein>
<keyword evidence="1" id="KW-0677">Repeat</keyword>